<accession>A0AAN8QAP2</accession>
<evidence type="ECO:0000313" key="3">
    <source>
        <dbReference type="Proteomes" id="UP001347796"/>
    </source>
</evidence>
<dbReference type="EMBL" id="JAZGQO010000005">
    <property type="protein sequence ID" value="KAK6186735.1"/>
    <property type="molecule type" value="Genomic_DNA"/>
</dbReference>
<protein>
    <submittedName>
        <fullName evidence="2">Uncharacterized protein</fullName>
    </submittedName>
</protein>
<comment type="caution">
    <text evidence="2">The sequence shown here is derived from an EMBL/GenBank/DDBJ whole genome shotgun (WGS) entry which is preliminary data.</text>
</comment>
<keyword evidence="3" id="KW-1185">Reference proteome</keyword>
<reference evidence="2 3" key="1">
    <citation type="submission" date="2024-01" db="EMBL/GenBank/DDBJ databases">
        <title>The genome of the rayed Mediterranean limpet Patella caerulea (Linnaeus, 1758).</title>
        <authorList>
            <person name="Anh-Thu Weber A."/>
            <person name="Halstead-Nussloch G."/>
        </authorList>
    </citation>
    <scope>NUCLEOTIDE SEQUENCE [LARGE SCALE GENOMIC DNA]</scope>
    <source>
        <strain evidence="2">AATW-2023a</strain>
        <tissue evidence="2">Whole specimen</tissue>
    </source>
</reference>
<dbReference type="AlphaFoldDB" id="A0AAN8QAP2"/>
<dbReference type="Proteomes" id="UP001347796">
    <property type="component" value="Unassembled WGS sequence"/>
</dbReference>
<proteinExistence type="predicted"/>
<feature type="region of interest" description="Disordered" evidence="1">
    <location>
        <begin position="1"/>
        <end position="25"/>
    </location>
</feature>
<evidence type="ECO:0000313" key="2">
    <source>
        <dbReference type="EMBL" id="KAK6186735.1"/>
    </source>
</evidence>
<gene>
    <name evidence="2" type="ORF">SNE40_006013</name>
</gene>
<name>A0AAN8QAP2_PATCE</name>
<organism evidence="2 3">
    <name type="scientific">Patella caerulea</name>
    <name type="common">Rayed Mediterranean limpet</name>
    <dbReference type="NCBI Taxonomy" id="87958"/>
    <lineage>
        <taxon>Eukaryota</taxon>
        <taxon>Metazoa</taxon>
        <taxon>Spiralia</taxon>
        <taxon>Lophotrochozoa</taxon>
        <taxon>Mollusca</taxon>
        <taxon>Gastropoda</taxon>
        <taxon>Patellogastropoda</taxon>
        <taxon>Patelloidea</taxon>
        <taxon>Patellidae</taxon>
        <taxon>Patella</taxon>
    </lineage>
</organism>
<evidence type="ECO:0000256" key="1">
    <source>
        <dbReference type="SAM" id="MobiDB-lite"/>
    </source>
</evidence>
<sequence>MSLQNPGTSNINQGDNVQETNVDSNSITNINDVQIANDAADDDDISTHDSIPYGALNRYAMNRDVHSYISLPPCAKSEYWTNETMRHSSRRDDVMFVKKRPSTI</sequence>